<comment type="caution">
    <text evidence="2">The sequence shown here is derived from an EMBL/GenBank/DDBJ whole genome shotgun (WGS) entry which is preliminary data.</text>
</comment>
<reference evidence="2 3" key="1">
    <citation type="submission" date="2018-06" db="EMBL/GenBank/DDBJ databases">
        <title>Genomic Encyclopedia of Type Strains, Phase III (KMG-III): the genomes of soil and plant-associated and newly described type strains.</title>
        <authorList>
            <person name="Whitman W."/>
        </authorList>
    </citation>
    <scope>NUCLEOTIDE SEQUENCE [LARGE SCALE GENOMIC DNA]</scope>
    <source>
        <strain evidence="2 3">CECT 7342</strain>
    </source>
</reference>
<accession>A0ABX9G3U5</accession>
<dbReference type="Proteomes" id="UP000252124">
    <property type="component" value="Unassembled WGS sequence"/>
</dbReference>
<gene>
    <name evidence="2" type="ORF">DFP87_11867</name>
</gene>
<dbReference type="EMBL" id="QNRM01000018">
    <property type="protein sequence ID" value="RBP13029.1"/>
    <property type="molecule type" value="Genomic_DNA"/>
</dbReference>
<dbReference type="GeneID" id="99733761"/>
<dbReference type="InterPro" id="IPR009492">
    <property type="entry name" value="TniQ"/>
</dbReference>
<dbReference type="Pfam" id="PF06527">
    <property type="entry name" value="TniQ"/>
    <property type="match status" value="1"/>
</dbReference>
<evidence type="ECO:0000313" key="3">
    <source>
        <dbReference type="Proteomes" id="UP000252124"/>
    </source>
</evidence>
<proteinExistence type="predicted"/>
<keyword evidence="3" id="KW-1185">Reference proteome</keyword>
<name>A0ABX9G3U5_9BURK</name>
<protein>
    <submittedName>
        <fullName evidence="2">TniQ protein</fullName>
    </submittedName>
</protein>
<evidence type="ECO:0000259" key="1">
    <source>
        <dbReference type="Pfam" id="PF06527"/>
    </source>
</evidence>
<dbReference type="RefSeq" id="WP_088591166.1">
    <property type="nucleotide sequence ID" value="NZ_CADIJU010000023.1"/>
</dbReference>
<sequence length="368" mass="41603">MFAPTPYPDEVLGSTLARACIWYGLRPTQLFKRVIRKSAQTSSFLPNSIQSIANWLGATPEALLQEHTMLPYCAAFADASTRLHSPFFFSRHAHESNCFRACASCMETDLKELKESYWHRSHMLPGVTRCPAHNEQLLRAKSGAPHSCAAAMDFAMPHLCDLTLETDPGYSPQLLKSWIAISVSTLSADWSLRDNWHDIYRQKALERGYIYKHRQIASAALSQDLINAFGRSFLATINALPNGGARASWPALLLRKQLPSGRLAAPKHICMASFLNTEDINRANFQYPAPGPAPRDCHALDLDGVEIITRLWAELRAESKRATVRSLMTRLRYSCLYRHHPTSFPLTRALIERFRHSDQSERQIGRRN</sequence>
<evidence type="ECO:0000313" key="2">
    <source>
        <dbReference type="EMBL" id="RBP13029.1"/>
    </source>
</evidence>
<feature type="domain" description="TniQ" evidence="1">
    <location>
        <begin position="2"/>
        <end position="137"/>
    </location>
</feature>
<organism evidence="2 3">
    <name type="scientific">Achromobacter marplatensis</name>
    <dbReference type="NCBI Taxonomy" id="470868"/>
    <lineage>
        <taxon>Bacteria</taxon>
        <taxon>Pseudomonadati</taxon>
        <taxon>Pseudomonadota</taxon>
        <taxon>Betaproteobacteria</taxon>
        <taxon>Burkholderiales</taxon>
        <taxon>Alcaligenaceae</taxon>
        <taxon>Achromobacter</taxon>
    </lineage>
</organism>